<evidence type="ECO:0000313" key="3">
    <source>
        <dbReference type="Proteomes" id="UP000807025"/>
    </source>
</evidence>
<dbReference type="AlphaFoldDB" id="A0A9P6A6U6"/>
<organism evidence="2 3">
    <name type="scientific">Pleurotus eryngii</name>
    <name type="common">Boletus of the steppes</name>
    <dbReference type="NCBI Taxonomy" id="5323"/>
    <lineage>
        <taxon>Eukaryota</taxon>
        <taxon>Fungi</taxon>
        <taxon>Dikarya</taxon>
        <taxon>Basidiomycota</taxon>
        <taxon>Agaricomycotina</taxon>
        <taxon>Agaricomycetes</taxon>
        <taxon>Agaricomycetidae</taxon>
        <taxon>Agaricales</taxon>
        <taxon>Pleurotineae</taxon>
        <taxon>Pleurotaceae</taxon>
        <taxon>Pleurotus</taxon>
    </lineage>
</organism>
<dbReference type="EMBL" id="MU154528">
    <property type="protein sequence ID" value="KAF9500173.1"/>
    <property type="molecule type" value="Genomic_DNA"/>
</dbReference>
<feature type="region of interest" description="Disordered" evidence="1">
    <location>
        <begin position="1"/>
        <end position="22"/>
    </location>
</feature>
<gene>
    <name evidence="2" type="ORF">BDN71DRAFT_1185573</name>
</gene>
<reference evidence="2" key="1">
    <citation type="submission" date="2020-11" db="EMBL/GenBank/DDBJ databases">
        <authorList>
            <consortium name="DOE Joint Genome Institute"/>
            <person name="Ahrendt S."/>
            <person name="Riley R."/>
            <person name="Andreopoulos W."/>
            <person name="Labutti K."/>
            <person name="Pangilinan J."/>
            <person name="Ruiz-Duenas F.J."/>
            <person name="Barrasa J.M."/>
            <person name="Sanchez-Garcia M."/>
            <person name="Camarero S."/>
            <person name="Miyauchi S."/>
            <person name="Serrano A."/>
            <person name="Linde D."/>
            <person name="Babiker R."/>
            <person name="Drula E."/>
            <person name="Ayuso-Fernandez I."/>
            <person name="Pacheco R."/>
            <person name="Padilla G."/>
            <person name="Ferreira P."/>
            <person name="Barriuso J."/>
            <person name="Kellner H."/>
            <person name="Castanera R."/>
            <person name="Alfaro M."/>
            <person name="Ramirez L."/>
            <person name="Pisabarro A.G."/>
            <person name="Kuo A."/>
            <person name="Tritt A."/>
            <person name="Lipzen A."/>
            <person name="He G."/>
            <person name="Yan M."/>
            <person name="Ng V."/>
            <person name="Cullen D."/>
            <person name="Martin F."/>
            <person name="Rosso M.-N."/>
            <person name="Henrissat B."/>
            <person name="Hibbett D."/>
            <person name="Martinez A.T."/>
            <person name="Grigoriev I.V."/>
        </authorList>
    </citation>
    <scope>NUCLEOTIDE SEQUENCE</scope>
    <source>
        <strain evidence="2">ATCC 90797</strain>
    </source>
</reference>
<feature type="compositionally biased region" description="Polar residues" evidence="1">
    <location>
        <begin position="11"/>
        <end position="20"/>
    </location>
</feature>
<accession>A0A9P6A6U6</accession>
<sequence>MSMDMDSDDSLTSYWSSGSSERGFVDGITTSVGEFIPQQRYNVEAERELLRGRLQLDAGRIVRDPEMIAQRLHVDEVDEGFI</sequence>
<keyword evidence="3" id="KW-1185">Reference proteome</keyword>
<comment type="caution">
    <text evidence="2">The sequence shown here is derived from an EMBL/GenBank/DDBJ whole genome shotgun (WGS) entry which is preliminary data.</text>
</comment>
<evidence type="ECO:0000256" key="1">
    <source>
        <dbReference type="SAM" id="MobiDB-lite"/>
    </source>
</evidence>
<dbReference type="Proteomes" id="UP000807025">
    <property type="component" value="Unassembled WGS sequence"/>
</dbReference>
<evidence type="ECO:0000313" key="2">
    <source>
        <dbReference type="EMBL" id="KAF9500173.1"/>
    </source>
</evidence>
<name>A0A9P6A6U6_PLEER</name>
<protein>
    <submittedName>
        <fullName evidence="2">Uncharacterized protein</fullName>
    </submittedName>
</protein>
<proteinExistence type="predicted"/>